<name>A0A4S2F3B8_9ACTN</name>
<accession>A0A4S2F3B8</accession>
<proteinExistence type="predicted"/>
<dbReference type="Proteomes" id="UP000310263">
    <property type="component" value="Unassembled WGS sequence"/>
</dbReference>
<keyword evidence="2" id="KW-1133">Transmembrane helix</keyword>
<feature type="region of interest" description="Disordered" evidence="1">
    <location>
        <begin position="635"/>
        <end position="658"/>
    </location>
</feature>
<dbReference type="EMBL" id="SRYE01000001">
    <property type="protein sequence ID" value="TGY63335.1"/>
    <property type="molecule type" value="Genomic_DNA"/>
</dbReference>
<sequence length="710" mass="76466">MRTFIQRSTRATLAVFMAVICILGTLGFPLSALADEVAMQTNVRGTDSLETTATEWELIRIGDHQGEPLYIDVIKDEGSQQTYLSYRQKYDLGQAHTNGPAPENGVALSHILSLALEDATPEELYGSATTTTRYQIAVWDAQRNGNPLYEGTVYPVYGHLTSEGQVEDEGYVLLGIRTANKTERDVSKNLGVGNTIYKEADGGRNAYGLQRVGEKKVDNAFDENLNAFVATYEKTAADAVTGTVTYKTDEGDIVRTESFAGIEGEGLDVPIDQSFFSNGQYFRTLSSLGSTKRLTVAQPNVTVRVVAVEDMAQANAYQLTISYEAENSNGPNQVLWTDSVDIHGAGYQYSLPLSFSSAASRSEGVAFYSFTGVEGNSTARVDHEWGNPLVLTGDLSEALFDQDANGHRVLHALYSSSEDTKEATFTVVEIDGTNATEIGRKSGLVTPDQDFIYEPASFEHNGATYVPAASNTQAISYKWDDLTAGKDLMVYVYYVPEDYVPGAGYDIQVRYQDIATGAILKTDTYPVNPEMTDFLTVVGDENFSAEDGERYVRLPGQESGIRHAFYSPTRVYTVYYRNVNDQLNANVTIQRTQIIETPRAAAAGTAGGGITAAPIAAAATGAALPATDAGVAPGDATTIINDDGNPLASPEGQSTAEQRIDDDANPLAAGFQNPVVMAGSIAGLAALLALLFFFLFKRKKNADASGTKNA</sequence>
<keyword evidence="2" id="KW-0472">Membrane</keyword>
<keyword evidence="2" id="KW-0812">Transmembrane</keyword>
<feature type="transmembrane region" description="Helical" evidence="2">
    <location>
        <begin position="675"/>
        <end position="696"/>
    </location>
</feature>
<organism evidence="3 4">
    <name type="scientific">Muricaecibacterium torontonense</name>
    <dbReference type="NCBI Taxonomy" id="3032871"/>
    <lineage>
        <taxon>Bacteria</taxon>
        <taxon>Bacillati</taxon>
        <taxon>Actinomycetota</taxon>
        <taxon>Coriobacteriia</taxon>
        <taxon>Coriobacteriales</taxon>
        <taxon>Atopobiaceae</taxon>
        <taxon>Muricaecibacterium</taxon>
    </lineage>
</organism>
<evidence type="ECO:0000313" key="3">
    <source>
        <dbReference type="EMBL" id="TGY63335.1"/>
    </source>
</evidence>
<dbReference type="AlphaFoldDB" id="A0A4S2F3B8"/>
<gene>
    <name evidence="3" type="ORF">E5334_02215</name>
</gene>
<dbReference type="OrthoDB" id="3177923at2"/>
<comment type="caution">
    <text evidence="3">The sequence shown here is derived from an EMBL/GenBank/DDBJ whole genome shotgun (WGS) entry which is preliminary data.</text>
</comment>
<protein>
    <submittedName>
        <fullName evidence="3">Uncharacterized protein</fullName>
    </submittedName>
</protein>
<keyword evidence="4" id="KW-1185">Reference proteome</keyword>
<evidence type="ECO:0000256" key="2">
    <source>
        <dbReference type="SAM" id="Phobius"/>
    </source>
</evidence>
<evidence type="ECO:0000256" key="1">
    <source>
        <dbReference type="SAM" id="MobiDB-lite"/>
    </source>
</evidence>
<reference evidence="3 4" key="1">
    <citation type="submission" date="2019-04" db="EMBL/GenBank/DDBJ databases">
        <title>Microbes associate with the intestines of laboratory mice.</title>
        <authorList>
            <person name="Navarre W."/>
            <person name="Wong E."/>
            <person name="Huang K."/>
            <person name="Tropini C."/>
            <person name="Ng K."/>
            <person name="Yu B."/>
        </authorList>
    </citation>
    <scope>NUCLEOTIDE SEQUENCE [LARGE SCALE GENOMIC DNA]</scope>
    <source>
        <strain evidence="3 4">NM07_P-09</strain>
    </source>
</reference>
<dbReference type="RefSeq" id="WP_136011962.1">
    <property type="nucleotide sequence ID" value="NZ_SRYE01000001.1"/>
</dbReference>
<evidence type="ECO:0000313" key="4">
    <source>
        <dbReference type="Proteomes" id="UP000310263"/>
    </source>
</evidence>